<dbReference type="GeneID" id="62200530"/>
<dbReference type="PANTHER" id="PTHR47064:SF2">
    <property type="entry name" value="SMP-30_GLUCONOLACTONASE_LRE-LIKE REGION DOMAIN-CONTAINING PROTEIN-RELATED"/>
    <property type="match status" value="1"/>
</dbReference>
<comment type="caution">
    <text evidence="2">The sequence shown here is derived from an EMBL/GenBank/DDBJ whole genome shotgun (WGS) entry which is preliminary data.</text>
</comment>
<dbReference type="PROSITE" id="PS50280">
    <property type="entry name" value="SET"/>
    <property type="match status" value="1"/>
</dbReference>
<dbReference type="AlphaFoldDB" id="A0A8H7BAJ2"/>
<dbReference type="SUPFAM" id="SSF82199">
    <property type="entry name" value="SET domain"/>
    <property type="match status" value="1"/>
</dbReference>
<dbReference type="EMBL" id="JAAABM010000002">
    <property type="protein sequence ID" value="KAF7680654.1"/>
    <property type="molecule type" value="Genomic_DNA"/>
</dbReference>
<dbReference type="InterPro" id="IPR001214">
    <property type="entry name" value="SET_dom"/>
</dbReference>
<dbReference type="RefSeq" id="XP_038790644.1">
    <property type="nucleotide sequence ID" value="XM_038927352.1"/>
</dbReference>
<sequence length="705" mass="77830">MSSIIPVDLVSFATDPSYLNTLVTTNASNPSVINLLAYDESFVSVVGENATARQLHNLDWQAFHEAGVYNKDAKKLYVTSNWAGDLDNPINVTIIDLANNYSISSTRYSALAEANGATSYYPPGTQTNSSTPSRVLYCDQGDLVNPAGLVSVDPVTGESEKILNNYLGRNFSSPNDARQHPVTGDIWFTDADYGYIQHFRPAPTIPKHVYRFSPATGEIAAVADGFTQPNGLEFSPDYKTLYVSDTGAVEFDKNLTRPATLYAFDITEDGKRLTGRRTFAYSDNGFPDGLHTDTEGNVWAGCGDGIHIWNPLGTLIGKIWIGVETNNFAFLPGAVLVFSNAQLWIVENLKAVGREISKDFGDLPAGAPISSLFQVRHTPTAGRAVFASQDIAEGTLVWRSEDLTLNVLLREYRREVCGQCFGYEYGRDLDIRDKTVGFAFCSKACQDQWREENGEIGVQAWTAVEALVRKRSKEDSDMVDADLPRPKVKEIQQAWGNVAAQAALIRAARVSEQAIPDKEDVAPITKQHKKAVSKALQANITPDVMSFCVSGLVWRYLHPEQWERLEALADDKTPYHSSDDLGAFTRTYLHLLAILPLPLLPLVTAETLITLSSRDSHNSFGIRSLEDDGSEFFGYGCWPAASYFNHSCGPNIEKNRNGKTWYFKAGRDIGKGEELCITYLSGEERKLSRVVAGSQLMLDLQLLYA</sequence>
<reference evidence="2" key="2">
    <citation type="submission" date="2020-08" db="EMBL/GenBank/DDBJ databases">
        <title>Draft Genome Sequence of Cumin Blight Pathogen Alternaria burnsii.</title>
        <authorList>
            <person name="Feng Z."/>
        </authorList>
    </citation>
    <scope>NUCLEOTIDE SEQUENCE</scope>
    <source>
        <strain evidence="2">CBS107.38</strain>
    </source>
</reference>
<dbReference type="Gene3D" id="2.170.270.10">
    <property type="entry name" value="SET domain"/>
    <property type="match status" value="1"/>
</dbReference>
<dbReference type="Gene3D" id="2.120.10.30">
    <property type="entry name" value="TolB, C-terminal domain"/>
    <property type="match status" value="1"/>
</dbReference>
<accession>A0A8H7BAJ2</accession>
<dbReference type="SUPFAM" id="SSF63829">
    <property type="entry name" value="Calcium-dependent phosphotriesterase"/>
    <property type="match status" value="1"/>
</dbReference>
<protein>
    <submittedName>
        <fullName evidence="2">Set domain-containing protein</fullName>
    </submittedName>
</protein>
<reference evidence="2" key="1">
    <citation type="submission" date="2020-01" db="EMBL/GenBank/DDBJ databases">
        <authorList>
            <person name="Feng Z.H.Z."/>
        </authorList>
    </citation>
    <scope>NUCLEOTIDE SEQUENCE</scope>
    <source>
        <strain evidence="2">CBS107.38</strain>
    </source>
</reference>
<dbReference type="InterPro" id="IPR052988">
    <property type="entry name" value="Oryzine_lactonohydrolase"/>
</dbReference>
<dbReference type="PANTHER" id="PTHR47064">
    <property type="entry name" value="PUTATIVE (AFU_ORTHOLOGUE AFUA_1G08990)-RELATED"/>
    <property type="match status" value="1"/>
</dbReference>
<name>A0A8H7BAJ2_9PLEO</name>
<organism evidence="2 3">
    <name type="scientific">Alternaria burnsii</name>
    <dbReference type="NCBI Taxonomy" id="1187904"/>
    <lineage>
        <taxon>Eukaryota</taxon>
        <taxon>Fungi</taxon>
        <taxon>Dikarya</taxon>
        <taxon>Ascomycota</taxon>
        <taxon>Pezizomycotina</taxon>
        <taxon>Dothideomycetes</taxon>
        <taxon>Pleosporomycetidae</taxon>
        <taxon>Pleosporales</taxon>
        <taxon>Pleosporineae</taxon>
        <taxon>Pleosporaceae</taxon>
        <taxon>Alternaria</taxon>
        <taxon>Alternaria sect. Alternaria</taxon>
    </lineage>
</organism>
<gene>
    <name evidence="2" type="ORF">GT037_002305</name>
</gene>
<dbReference type="InterPro" id="IPR011042">
    <property type="entry name" value="6-blade_b-propeller_TolB-like"/>
</dbReference>
<dbReference type="Proteomes" id="UP000596902">
    <property type="component" value="Unassembled WGS sequence"/>
</dbReference>
<dbReference type="InterPro" id="IPR013658">
    <property type="entry name" value="SGL"/>
</dbReference>
<dbReference type="Pfam" id="PF00856">
    <property type="entry name" value="SET"/>
    <property type="match status" value="1"/>
</dbReference>
<dbReference type="InterPro" id="IPR046341">
    <property type="entry name" value="SET_dom_sf"/>
</dbReference>
<keyword evidence="3" id="KW-1185">Reference proteome</keyword>
<proteinExistence type="predicted"/>
<feature type="domain" description="SET" evidence="1">
    <location>
        <begin position="371"/>
        <end position="680"/>
    </location>
</feature>
<evidence type="ECO:0000313" key="3">
    <source>
        <dbReference type="Proteomes" id="UP000596902"/>
    </source>
</evidence>
<evidence type="ECO:0000259" key="1">
    <source>
        <dbReference type="PROSITE" id="PS50280"/>
    </source>
</evidence>
<evidence type="ECO:0000313" key="2">
    <source>
        <dbReference type="EMBL" id="KAF7680654.1"/>
    </source>
</evidence>
<dbReference type="Pfam" id="PF08450">
    <property type="entry name" value="SGL"/>
    <property type="match status" value="1"/>
</dbReference>